<organism evidence="1 2">
    <name type="scientific">Trichinella patagoniensis</name>
    <dbReference type="NCBI Taxonomy" id="990121"/>
    <lineage>
        <taxon>Eukaryota</taxon>
        <taxon>Metazoa</taxon>
        <taxon>Ecdysozoa</taxon>
        <taxon>Nematoda</taxon>
        <taxon>Enoplea</taxon>
        <taxon>Dorylaimia</taxon>
        <taxon>Trichinellida</taxon>
        <taxon>Trichinellidae</taxon>
        <taxon>Trichinella</taxon>
    </lineage>
</organism>
<name>A0A0V1AC09_9BILA</name>
<protein>
    <submittedName>
        <fullName evidence="1">Uncharacterized protein</fullName>
    </submittedName>
</protein>
<dbReference type="Proteomes" id="UP000054783">
    <property type="component" value="Unassembled WGS sequence"/>
</dbReference>
<evidence type="ECO:0000313" key="1">
    <source>
        <dbReference type="EMBL" id="KRY22357.1"/>
    </source>
</evidence>
<accession>A0A0V1AC09</accession>
<keyword evidence="2" id="KW-1185">Reference proteome</keyword>
<reference evidence="1 2" key="1">
    <citation type="submission" date="2015-01" db="EMBL/GenBank/DDBJ databases">
        <title>Evolution of Trichinella species and genotypes.</title>
        <authorList>
            <person name="Korhonen P.K."/>
            <person name="Edoardo P."/>
            <person name="Giuseppe L.R."/>
            <person name="Gasser R.B."/>
        </authorList>
    </citation>
    <scope>NUCLEOTIDE SEQUENCE [LARGE SCALE GENOMIC DNA]</scope>
    <source>
        <strain evidence="1">ISS2496</strain>
    </source>
</reference>
<sequence>MPPYQYERANLEMMKRMGREVSDRLKFLKSAINMSTVSTDSCDIWKNVHTECISVFDLRSGD</sequence>
<proteinExistence type="predicted"/>
<dbReference type="AlphaFoldDB" id="A0A0V1AC09"/>
<evidence type="ECO:0000313" key="2">
    <source>
        <dbReference type="Proteomes" id="UP000054783"/>
    </source>
</evidence>
<gene>
    <name evidence="1" type="ORF">T12_13844</name>
</gene>
<comment type="caution">
    <text evidence="1">The sequence shown here is derived from an EMBL/GenBank/DDBJ whole genome shotgun (WGS) entry which is preliminary data.</text>
</comment>
<dbReference type="EMBL" id="JYDQ01000009">
    <property type="protein sequence ID" value="KRY22357.1"/>
    <property type="molecule type" value="Genomic_DNA"/>
</dbReference>